<sequence length="217" mass="24833">MLSLLSLLEKRQKIIAVLRSNQGAVDTTIDQLLTMSTDNENEKIRSELEQKEELPNQVIAKSPRKDSSKAALRNSVQKWQPPLLGPLPDTFLRLPQQISDDGIDSVYSQENTMLEDERIAMFLQNEEFMAELRWNEDFLSTLEHDSKLEKCSGQTGHDDEDLFKERLKNMGKLSRRKFAQLTKVFTRSKKRGGRQLLPPTASCDDLLDPEESSKPQS</sequence>
<evidence type="ECO:0000313" key="3">
    <source>
        <dbReference type="Proteomes" id="UP000007755"/>
    </source>
</evidence>
<dbReference type="STRING" id="103372.F4WJ72"/>
<dbReference type="eggNOG" id="KOG4588">
    <property type="taxonomic scope" value="Eukaryota"/>
</dbReference>
<accession>F4WJ72</accession>
<dbReference type="AlphaFoldDB" id="F4WJ72"/>
<proteinExistence type="predicted"/>
<dbReference type="InParanoid" id="F4WJ72"/>
<protein>
    <submittedName>
        <fullName evidence="2">CUE domain-containing protein 1</fullName>
    </submittedName>
</protein>
<evidence type="ECO:0000256" key="1">
    <source>
        <dbReference type="SAM" id="MobiDB-lite"/>
    </source>
</evidence>
<organism evidence="3">
    <name type="scientific">Acromyrmex echinatior</name>
    <name type="common">Panamanian leafcutter ant</name>
    <name type="synonym">Acromyrmex octospinosus echinatior</name>
    <dbReference type="NCBI Taxonomy" id="103372"/>
    <lineage>
        <taxon>Eukaryota</taxon>
        <taxon>Metazoa</taxon>
        <taxon>Ecdysozoa</taxon>
        <taxon>Arthropoda</taxon>
        <taxon>Hexapoda</taxon>
        <taxon>Insecta</taxon>
        <taxon>Pterygota</taxon>
        <taxon>Neoptera</taxon>
        <taxon>Endopterygota</taxon>
        <taxon>Hymenoptera</taxon>
        <taxon>Apocrita</taxon>
        <taxon>Aculeata</taxon>
        <taxon>Formicoidea</taxon>
        <taxon>Formicidae</taxon>
        <taxon>Myrmicinae</taxon>
        <taxon>Acromyrmex</taxon>
    </lineage>
</organism>
<evidence type="ECO:0000313" key="2">
    <source>
        <dbReference type="EMBL" id="EGI65650.1"/>
    </source>
</evidence>
<gene>
    <name evidence="2" type="ORF">G5I_05750</name>
</gene>
<dbReference type="PANTHER" id="PTHR13467">
    <property type="entry name" value="CUE DOMAIN CONTAINING PROTEIN 1"/>
    <property type="match status" value="1"/>
</dbReference>
<name>F4WJ72_ACREC</name>
<feature type="region of interest" description="Disordered" evidence="1">
    <location>
        <begin position="188"/>
        <end position="217"/>
    </location>
</feature>
<dbReference type="PANTHER" id="PTHR13467:SF3">
    <property type="entry name" value="CUE DOMAIN-CONTAINING PROTEIN 1"/>
    <property type="match status" value="1"/>
</dbReference>
<dbReference type="Gene3D" id="1.10.8.10">
    <property type="entry name" value="DNA helicase RuvA subunit, C-terminal domain"/>
    <property type="match status" value="1"/>
</dbReference>
<keyword evidence="3" id="KW-1185">Reference proteome</keyword>
<dbReference type="EMBL" id="GL888182">
    <property type="protein sequence ID" value="EGI65650.1"/>
    <property type="molecule type" value="Genomic_DNA"/>
</dbReference>
<dbReference type="FunCoup" id="F4WJ72">
    <property type="interactions" value="73"/>
</dbReference>
<dbReference type="InterPro" id="IPR040192">
    <property type="entry name" value="CUEDC1"/>
</dbReference>
<dbReference type="Proteomes" id="UP000007755">
    <property type="component" value="Unassembled WGS sequence"/>
</dbReference>
<dbReference type="OrthoDB" id="5794653at2759"/>
<reference evidence="2" key="1">
    <citation type="submission" date="2011-02" db="EMBL/GenBank/DDBJ databases">
        <title>The genome of the leaf-cutting ant Acromyrmex echinatior suggests key adaptations to social evolution and fungus farming.</title>
        <authorList>
            <person name="Nygaard S."/>
            <person name="Zhang G."/>
        </authorList>
    </citation>
    <scope>NUCLEOTIDE SEQUENCE</scope>
</reference>